<evidence type="ECO:0000256" key="1">
    <source>
        <dbReference type="ARBA" id="ARBA00004429"/>
    </source>
</evidence>
<keyword evidence="13" id="KW-1185">Reference proteome</keyword>
<accession>A0A3N0BGI2</accession>
<dbReference type="FunFam" id="1.20.81.30:FF:000001">
    <property type="entry name" value="Type II secretion system protein F"/>
    <property type="match status" value="1"/>
</dbReference>
<gene>
    <name evidence="12" type="ORF">DMP08_03440</name>
</gene>
<keyword evidence="6 9" id="KW-0812">Transmembrane</keyword>
<feature type="domain" description="Type II secretion system protein GspF" evidence="11">
    <location>
        <begin position="272"/>
        <end position="394"/>
    </location>
</feature>
<comment type="caution">
    <text evidence="12">The sequence shown here is derived from an EMBL/GenBank/DDBJ whole genome shotgun (WGS) entry which is preliminary data.</text>
</comment>
<dbReference type="Proteomes" id="UP000278632">
    <property type="component" value="Unassembled WGS sequence"/>
</dbReference>
<evidence type="ECO:0000256" key="9">
    <source>
        <dbReference type="RuleBase" id="RU003923"/>
    </source>
</evidence>
<evidence type="ECO:0000256" key="4">
    <source>
        <dbReference type="ARBA" id="ARBA00022475"/>
    </source>
</evidence>
<dbReference type="EMBL" id="QICD01000004">
    <property type="protein sequence ID" value="RNL47088.1"/>
    <property type="molecule type" value="Genomic_DNA"/>
</dbReference>
<evidence type="ECO:0000256" key="2">
    <source>
        <dbReference type="ARBA" id="ARBA00005745"/>
    </source>
</evidence>
<comment type="subcellular location">
    <subcellularLocation>
        <location evidence="1">Cell inner membrane</location>
        <topology evidence="1">Multi-pass membrane protein</topology>
    </subcellularLocation>
    <subcellularLocation>
        <location evidence="9">Cell membrane</location>
        <topology evidence="9">Multi-pass membrane protein</topology>
    </subcellularLocation>
</comment>
<feature type="domain" description="Type II secretion system protein GspF" evidence="11">
    <location>
        <begin position="70"/>
        <end position="192"/>
    </location>
</feature>
<keyword evidence="5" id="KW-0997">Cell inner membrane</keyword>
<dbReference type="InterPro" id="IPR018076">
    <property type="entry name" value="T2SS_GspF_dom"/>
</dbReference>
<feature type="transmembrane region" description="Helical" evidence="10">
    <location>
        <begin position="218"/>
        <end position="240"/>
    </location>
</feature>
<evidence type="ECO:0000313" key="13">
    <source>
        <dbReference type="Proteomes" id="UP000278632"/>
    </source>
</evidence>
<name>A0A3N0BGI2_9ACTN</name>
<dbReference type="Gene3D" id="1.20.81.30">
    <property type="entry name" value="Type II secretion system (T2SS), domain F"/>
    <property type="match status" value="2"/>
</dbReference>
<keyword evidence="8 10" id="KW-0472">Membrane</keyword>
<dbReference type="InterPro" id="IPR001992">
    <property type="entry name" value="T2SS_GspF/T4SS_PilC_CS"/>
</dbReference>
<organism evidence="12 13">
    <name type="scientific">Paraeggerthella hongkongensis</name>
    <dbReference type="NCBI Taxonomy" id="230658"/>
    <lineage>
        <taxon>Bacteria</taxon>
        <taxon>Bacillati</taxon>
        <taxon>Actinomycetota</taxon>
        <taxon>Coriobacteriia</taxon>
        <taxon>Eggerthellales</taxon>
        <taxon>Eggerthellaceae</taxon>
        <taxon>Paraeggerthella</taxon>
    </lineage>
</organism>
<evidence type="ECO:0000256" key="10">
    <source>
        <dbReference type="SAM" id="Phobius"/>
    </source>
</evidence>
<keyword evidence="7 10" id="KW-1133">Transmembrane helix</keyword>
<dbReference type="PANTHER" id="PTHR30012">
    <property type="entry name" value="GENERAL SECRETION PATHWAY PROTEIN"/>
    <property type="match status" value="1"/>
</dbReference>
<dbReference type="Pfam" id="PF00482">
    <property type="entry name" value="T2SSF"/>
    <property type="match status" value="2"/>
</dbReference>
<sequence length="402" mass="43665">MPAYTYMGLANDGQRINGVVEAFDEIEAMEKARELCRVVQSVKEVKKGTNILTMDITKPKAKTKSIAIMAAQFSTILKAGLPIGRAVSLVADQTADKYLKRVLVEVAADVSAGHGLAESFENKGENLPRVLIETVRAGEESGHLPECFARLHTYYDKRSKVAAKVASALTYPIFVLIIAVVVVAVMMVMVVPAIAGMVSSLGSDMPGITQFLIDSSNWVSANIVIVLVIVALLVLGVKLYSTTESGKTQFAKMRLNLPVLGVIGKYSGASQFANTMAMLISSGLSMPRAVSVTSRVMDNYVLSREVGRMEAGLEEGRTLGECMVDCRWFPRTLIEMTTVGEHTGELEETLETMGSFYDSETQRVTDRALSLMEPTLLVLMAIFAGFIVVALYLPLFTMYAAM</sequence>
<dbReference type="OrthoDB" id="9805682at2"/>
<evidence type="ECO:0000256" key="5">
    <source>
        <dbReference type="ARBA" id="ARBA00022519"/>
    </source>
</evidence>
<keyword evidence="3 9" id="KW-0813">Transport</keyword>
<dbReference type="RefSeq" id="WP_123191593.1">
    <property type="nucleotide sequence ID" value="NZ_QICD01000004.1"/>
</dbReference>
<dbReference type="PANTHER" id="PTHR30012:SF0">
    <property type="entry name" value="TYPE II SECRETION SYSTEM PROTEIN F-RELATED"/>
    <property type="match status" value="1"/>
</dbReference>
<dbReference type="InterPro" id="IPR042094">
    <property type="entry name" value="T2SS_GspF_sf"/>
</dbReference>
<evidence type="ECO:0000256" key="7">
    <source>
        <dbReference type="ARBA" id="ARBA00022989"/>
    </source>
</evidence>
<dbReference type="PRINTS" id="PR00812">
    <property type="entry name" value="BCTERIALGSPF"/>
</dbReference>
<feature type="transmembrane region" description="Helical" evidence="10">
    <location>
        <begin position="376"/>
        <end position="401"/>
    </location>
</feature>
<evidence type="ECO:0000256" key="6">
    <source>
        <dbReference type="ARBA" id="ARBA00022692"/>
    </source>
</evidence>
<comment type="similarity">
    <text evidence="2 9">Belongs to the GSP F family.</text>
</comment>
<reference evidence="13" key="1">
    <citation type="submission" date="2018-05" db="EMBL/GenBank/DDBJ databases">
        <title>Genome Sequencing of selected type strains of the family Eggerthellaceae.</title>
        <authorList>
            <person name="Danylec N."/>
            <person name="Stoll D.A."/>
            <person name="Doetsch A."/>
            <person name="Huch M."/>
        </authorList>
    </citation>
    <scope>NUCLEOTIDE SEQUENCE [LARGE SCALE GENOMIC DNA]</scope>
    <source>
        <strain evidence="13">DSM 16106</strain>
    </source>
</reference>
<keyword evidence="4" id="KW-1003">Cell membrane</keyword>
<dbReference type="GO" id="GO:0005886">
    <property type="term" value="C:plasma membrane"/>
    <property type="evidence" value="ECO:0007669"/>
    <property type="project" value="UniProtKB-SubCell"/>
</dbReference>
<proteinExistence type="inferred from homology"/>
<evidence type="ECO:0000256" key="8">
    <source>
        <dbReference type="ARBA" id="ARBA00023136"/>
    </source>
</evidence>
<protein>
    <submittedName>
        <fullName evidence="12">Type II secretion system F family protein</fullName>
    </submittedName>
</protein>
<dbReference type="InterPro" id="IPR003004">
    <property type="entry name" value="GspF/PilC"/>
</dbReference>
<dbReference type="AlphaFoldDB" id="A0A3N0BGI2"/>
<evidence type="ECO:0000259" key="11">
    <source>
        <dbReference type="Pfam" id="PF00482"/>
    </source>
</evidence>
<evidence type="ECO:0000313" key="12">
    <source>
        <dbReference type="EMBL" id="RNL47088.1"/>
    </source>
</evidence>
<evidence type="ECO:0000256" key="3">
    <source>
        <dbReference type="ARBA" id="ARBA00022448"/>
    </source>
</evidence>
<feature type="transmembrane region" description="Helical" evidence="10">
    <location>
        <begin position="168"/>
        <end position="198"/>
    </location>
</feature>
<dbReference type="GO" id="GO:0009306">
    <property type="term" value="P:protein secretion"/>
    <property type="evidence" value="ECO:0007669"/>
    <property type="project" value="InterPro"/>
</dbReference>
<dbReference type="PROSITE" id="PS00874">
    <property type="entry name" value="T2SP_F"/>
    <property type="match status" value="1"/>
</dbReference>